<sequence length="894" mass="102267">MSNNKIATQLHKITFAEGTSWYRYNCKVEVVFPRFDKKKDLTRVNADGSGSPIAALEKRNACKFAVRRAYEMTDYFGTKGLFYAYDGVSNFISNKPLDGKEFDIKRKDLGTDFRTLFKNGDCKVTFEEKPNFFKIDLANFVDCYGREEDKVITNCLDLIITQQALNDREIGGGGYVQLKSGKSLVESVASDETEDFGTGPGRVIIDGFTKGIKFMNIGGPCYALSIDATKNVYYKADYLDKIIKDEIFRGDVPRSPREFNRRIDDQNIRGVYVQTTHRSNGDVFKFRHDLHDKDANNTFFDEKDGSKKSVAEYFKEKFNYNLRFPDWPLFVHKVKKTIKTDDKKETVTETHYYPLEVLRIIPGQQVPVNKMDPDSASAQQKINTVGPFYRKGSTNIQLFNLNVIGDENLFTKFGIHVSPSSALLSSEFPDNPRVMVRENQSVRVKDGKINNENKPVFYSTSGKRPLVVVYGERHERRIIESFCERYVNRCADSRLDFDKPTLYGCNTDVDHGISEEELMQHFSKALEKVSRSSAKPFLILIDDKKIKRSHTVLKVFEQIHDIITQHITYDIAAKAQNQIVTLDNIIRKTNSKLGGLNFNVYMDERNLEKFNLSSKEVMYIGLDLSLSVPGAVKQDLDTSVGGWCANLGKKHGQYVCDYWFQNKKVDDAYLIDSKILESIFIHIMKKWKEESRKPPSKIVFFRCGLSDSQFEKSLEVELTQLIDLKAKVGRIFGVENFNCNYTFVFVSKQDNTRFYQLNQDGVVENIKPGTFISKEFSVGPNIKIYSKTNPSCLGTAKLPLYYLAYDDNVKEDKFTVDKLEKVVNMLCYTYDIIPSAVSIPAPAYIAAQSVKRGNNNLIGFTRTNNVPFQEDDYVAYSTKLNYTNKELGKQRFNA</sequence>
<dbReference type="CDD" id="cd02846">
    <property type="entry name" value="PAZ_argonaute_like"/>
    <property type="match status" value="1"/>
</dbReference>
<dbReference type="GO" id="GO:0003723">
    <property type="term" value="F:RNA binding"/>
    <property type="evidence" value="ECO:0007669"/>
    <property type="project" value="InterPro"/>
</dbReference>
<keyword evidence="4" id="KW-1185">Reference proteome</keyword>
<evidence type="ECO:0000259" key="2">
    <source>
        <dbReference type="PROSITE" id="PS50821"/>
    </source>
</evidence>
<dbReference type="PROSITE" id="PS50821">
    <property type="entry name" value="PAZ"/>
    <property type="match status" value="1"/>
</dbReference>
<name>A0A0N5BD01_STREA</name>
<dbReference type="Pfam" id="PF02170">
    <property type="entry name" value="PAZ"/>
    <property type="match status" value="1"/>
</dbReference>
<dbReference type="WBParaSite" id="SPAL_0000389400.1">
    <property type="protein sequence ID" value="SPAL_0000389400.1"/>
    <property type="gene ID" value="SPAL_0000389400"/>
</dbReference>
<dbReference type="Gene3D" id="3.40.50.2300">
    <property type="match status" value="1"/>
</dbReference>
<dbReference type="Pfam" id="PF02171">
    <property type="entry name" value="Piwi"/>
    <property type="match status" value="1"/>
</dbReference>
<proteinExistence type="inferred from homology"/>
<dbReference type="PROSITE" id="PS50822">
    <property type="entry name" value="PIWI"/>
    <property type="match status" value="1"/>
</dbReference>
<dbReference type="Proteomes" id="UP000046392">
    <property type="component" value="Unplaced"/>
</dbReference>
<dbReference type="SMART" id="SM00950">
    <property type="entry name" value="Piwi"/>
    <property type="match status" value="1"/>
</dbReference>
<dbReference type="SMART" id="SM00949">
    <property type="entry name" value="PAZ"/>
    <property type="match status" value="1"/>
</dbReference>
<protein>
    <submittedName>
        <fullName evidence="5">Piwi domain-containing protein</fullName>
    </submittedName>
</protein>
<evidence type="ECO:0000256" key="1">
    <source>
        <dbReference type="RuleBase" id="RU361178"/>
    </source>
</evidence>
<dbReference type="InterPro" id="IPR012337">
    <property type="entry name" value="RNaseH-like_sf"/>
</dbReference>
<dbReference type="Gene3D" id="2.170.260.10">
    <property type="entry name" value="paz domain"/>
    <property type="match status" value="1"/>
</dbReference>
<organism evidence="4 5">
    <name type="scientific">Strongyloides papillosus</name>
    <name type="common">Intestinal threadworm</name>
    <dbReference type="NCBI Taxonomy" id="174720"/>
    <lineage>
        <taxon>Eukaryota</taxon>
        <taxon>Metazoa</taxon>
        <taxon>Ecdysozoa</taxon>
        <taxon>Nematoda</taxon>
        <taxon>Chromadorea</taxon>
        <taxon>Rhabditida</taxon>
        <taxon>Tylenchina</taxon>
        <taxon>Panagrolaimomorpha</taxon>
        <taxon>Strongyloidoidea</taxon>
        <taxon>Strongyloididae</taxon>
        <taxon>Strongyloides</taxon>
    </lineage>
</organism>
<dbReference type="SUPFAM" id="SSF53098">
    <property type="entry name" value="Ribonuclease H-like"/>
    <property type="match status" value="1"/>
</dbReference>
<dbReference type="AlphaFoldDB" id="A0A0N5BD01"/>
<evidence type="ECO:0000313" key="4">
    <source>
        <dbReference type="Proteomes" id="UP000046392"/>
    </source>
</evidence>
<feature type="domain" description="Piwi" evidence="3">
    <location>
        <begin position="536"/>
        <end position="846"/>
    </location>
</feature>
<reference evidence="5" key="1">
    <citation type="submission" date="2017-02" db="UniProtKB">
        <authorList>
            <consortium name="WormBaseParasite"/>
        </authorList>
    </citation>
    <scope>IDENTIFICATION</scope>
</reference>
<dbReference type="InterPro" id="IPR036085">
    <property type="entry name" value="PAZ_dom_sf"/>
</dbReference>
<feature type="domain" description="PAZ" evidence="2">
    <location>
        <begin position="241"/>
        <end position="362"/>
    </location>
</feature>
<dbReference type="InterPro" id="IPR003165">
    <property type="entry name" value="Piwi"/>
</dbReference>
<evidence type="ECO:0000259" key="3">
    <source>
        <dbReference type="PROSITE" id="PS50822"/>
    </source>
</evidence>
<evidence type="ECO:0000313" key="5">
    <source>
        <dbReference type="WBParaSite" id="SPAL_0000389400.1"/>
    </source>
</evidence>
<dbReference type="PANTHER" id="PTHR22891">
    <property type="entry name" value="EUKARYOTIC TRANSLATION INITIATION FACTOR 2C"/>
    <property type="match status" value="1"/>
</dbReference>
<accession>A0A0N5BD01</accession>
<dbReference type="Gene3D" id="3.30.420.10">
    <property type="entry name" value="Ribonuclease H-like superfamily/Ribonuclease H"/>
    <property type="match status" value="1"/>
</dbReference>
<dbReference type="InterPro" id="IPR003100">
    <property type="entry name" value="PAZ_dom"/>
</dbReference>
<dbReference type="SUPFAM" id="SSF101690">
    <property type="entry name" value="PAZ domain"/>
    <property type="match status" value="1"/>
</dbReference>
<dbReference type="InterPro" id="IPR036397">
    <property type="entry name" value="RNaseH_sf"/>
</dbReference>
<dbReference type="STRING" id="174720.A0A0N5BD01"/>
<comment type="similarity">
    <text evidence="1">Belongs to the argonaute family.</text>
</comment>